<dbReference type="Proteomes" id="UP000031364">
    <property type="component" value="Unassembled WGS sequence"/>
</dbReference>
<evidence type="ECO:0000256" key="7">
    <source>
        <dbReference type="ARBA" id="ARBA00022516"/>
    </source>
</evidence>
<evidence type="ECO:0000256" key="9">
    <source>
        <dbReference type="ARBA" id="ARBA00023315"/>
    </source>
</evidence>
<keyword evidence="9 14" id="KW-0012">Acyltransferase</keyword>
<keyword evidence="8" id="KW-0808">Transferase</keyword>
<sequence length="437" mass="45383">MVRVLAPSEQRFVRHGTYTGRSVSVTGAVDIAAVQGAFAALQTTYPVITCRIGEDEEGTGYLLRPGDSPVGATVTEGDVETIGLPATPLDPGTQLAYLEVVVSGEDRWRLTLFAHHSVADAGHCVELLARFWDHYTGLVEGTPVAGAPHDYPRPLEWHVAQRGIVAGAVSGFEAVARPLPVPAPIVAAARADGRGAESVNIRSSGSAVAVPSSLARPLRTRLDAAVTARIVALGRHRGVSVNGLVTAALLRAFASGITDAATGPVPLGCLYPVDMRSRLVPKVAPGDGTNMAGLASFAAEVDLSGSVLELGGRIAQQLRADLAAGIVQQSVLHFPDFFGDKRIHSLAGHVAVTNTGAVPSFRTPAGLELTDYEIVYLSAHPRPSTGASAAVTFLVYTFHGALTIGLLGGGPQANGLLDAVRNELLALSGETIVSDDR</sequence>
<evidence type="ECO:0000256" key="6">
    <source>
        <dbReference type="ARBA" id="ARBA00013449"/>
    </source>
</evidence>
<dbReference type="SUPFAM" id="SSF52777">
    <property type="entry name" value="CoA-dependent acyltransferases"/>
    <property type="match status" value="2"/>
</dbReference>
<comment type="caution">
    <text evidence="14">The sequence shown here is derived from an EMBL/GenBank/DDBJ whole genome shotgun (WGS) entry which is preliminary data.</text>
</comment>
<evidence type="ECO:0000256" key="2">
    <source>
        <dbReference type="ARBA" id="ARBA00000625"/>
    </source>
</evidence>
<comment type="catalytic activity">
    <reaction evidence="1">
        <text>2 a mycocerosyl-[mycocerosic acid synthase] + a phthiocerol = a dimycocerosyl phthiocerol + 2 holo-[mycocerosic acid synthase].</text>
        <dbReference type="EC" id="2.3.1.282"/>
    </reaction>
</comment>
<comment type="catalytic activity">
    <reaction evidence="3">
        <text>2 a mycocerosyl-[mycocerosic acid synthase] + a phthiodiolone = a dimycocerosyl phthiodiolone + 2 holo-[mycocerosic acid synthase].</text>
        <dbReference type="EC" id="2.3.1.282"/>
    </reaction>
</comment>
<dbReference type="GO" id="GO:0016746">
    <property type="term" value="F:acyltransferase activity"/>
    <property type="evidence" value="ECO:0007669"/>
    <property type="project" value="UniProtKB-KW"/>
</dbReference>
<dbReference type="Gene3D" id="3.30.559.10">
    <property type="entry name" value="Chloramphenicol acetyltransferase-like domain"/>
    <property type="match status" value="1"/>
</dbReference>
<evidence type="ECO:0000256" key="5">
    <source>
        <dbReference type="ARBA" id="ARBA00012866"/>
    </source>
</evidence>
<dbReference type="Gene3D" id="3.30.559.30">
    <property type="entry name" value="Nonribosomal peptide synthetase, condensation domain"/>
    <property type="match status" value="1"/>
</dbReference>
<evidence type="ECO:0000256" key="3">
    <source>
        <dbReference type="ARBA" id="ARBA00001907"/>
    </source>
</evidence>
<comment type="catalytic activity">
    <reaction evidence="2">
        <text>2 a mycocerosyl-[mycocerosic acid synthase] + a phenolphthiocerol = a dimycocerosyl phenolphthiocerol + 2 holo-[mycocerosic acid synthase].</text>
        <dbReference type="EC" id="2.3.1.282"/>
    </reaction>
</comment>
<reference evidence="14 15" key="1">
    <citation type="journal article" date="2014" name="Int. J. Syst. Evol. Microbiol.">
        <title>Nocardia vulneris sp. nov., isolated from wounds of human patients in North America.</title>
        <authorList>
            <person name="Lasker B.A."/>
            <person name="Bell M."/>
            <person name="Klenk H.P."/>
            <person name="Sproer C."/>
            <person name="Schumann C."/>
            <person name="Schumann P."/>
            <person name="Brown J.M."/>
        </authorList>
    </citation>
    <scope>NUCLEOTIDE SEQUENCE [LARGE SCALE GENOMIC DNA]</scope>
    <source>
        <strain evidence="14 15">W9851</strain>
    </source>
</reference>
<feature type="domain" description="Phthiocerol/phthiodiolone dimycocerosyl transferase C-terminal" evidence="13">
    <location>
        <begin position="212"/>
        <end position="406"/>
    </location>
</feature>
<evidence type="ECO:0000313" key="14">
    <source>
        <dbReference type="EMBL" id="KIA61476.1"/>
    </source>
</evidence>
<evidence type="ECO:0000256" key="12">
    <source>
        <dbReference type="ARBA" id="ARBA00033407"/>
    </source>
</evidence>
<evidence type="ECO:0000256" key="11">
    <source>
        <dbReference type="ARBA" id="ARBA00032317"/>
    </source>
</evidence>
<gene>
    <name evidence="14" type="ORF">FG87_30405</name>
</gene>
<keyword evidence="7" id="KW-0444">Lipid biosynthesis</keyword>
<dbReference type="EC" id="2.3.1.282" evidence="5"/>
<dbReference type="Pfam" id="PF16911">
    <property type="entry name" value="PapA_C"/>
    <property type="match status" value="1"/>
</dbReference>
<organism evidence="14 15">
    <name type="scientific">Nocardia vulneris</name>
    <dbReference type="NCBI Taxonomy" id="1141657"/>
    <lineage>
        <taxon>Bacteria</taxon>
        <taxon>Bacillati</taxon>
        <taxon>Actinomycetota</taxon>
        <taxon>Actinomycetes</taxon>
        <taxon>Mycobacteriales</taxon>
        <taxon>Nocardiaceae</taxon>
        <taxon>Nocardia</taxon>
    </lineage>
</organism>
<dbReference type="InterPro" id="IPR023213">
    <property type="entry name" value="CAT-like_dom_sf"/>
</dbReference>
<accession>A0ABR4Z806</accession>
<evidence type="ECO:0000256" key="10">
    <source>
        <dbReference type="ARBA" id="ARBA00030465"/>
    </source>
</evidence>
<name>A0ABR4Z806_9NOCA</name>
<keyword evidence="15" id="KW-1185">Reference proteome</keyword>
<evidence type="ECO:0000259" key="13">
    <source>
        <dbReference type="Pfam" id="PF16911"/>
    </source>
</evidence>
<dbReference type="InterPro" id="IPR031641">
    <property type="entry name" value="PapA_C"/>
</dbReference>
<comment type="similarity">
    <text evidence="4">Belongs to the acyltransferase PapA5 family.</text>
</comment>
<protein>
    <recommendedName>
        <fullName evidence="6">Phthiocerol/phthiodiolone dimycocerosyl transferase</fullName>
        <ecNumber evidence="5">2.3.1.282</ecNumber>
    </recommendedName>
    <alternativeName>
        <fullName evidence="12">Acyltransferase PapA5</fullName>
    </alternativeName>
    <alternativeName>
        <fullName evidence="10">Phthiocerol/phthiodiolone O-acyltransferase</fullName>
    </alternativeName>
    <alternativeName>
        <fullName evidence="11">Polyketide synthase-associated protein A5</fullName>
    </alternativeName>
</protein>
<evidence type="ECO:0000256" key="8">
    <source>
        <dbReference type="ARBA" id="ARBA00022679"/>
    </source>
</evidence>
<keyword evidence="7" id="KW-0443">Lipid metabolism</keyword>
<evidence type="ECO:0000256" key="4">
    <source>
        <dbReference type="ARBA" id="ARBA00006558"/>
    </source>
</evidence>
<evidence type="ECO:0000256" key="1">
    <source>
        <dbReference type="ARBA" id="ARBA00000026"/>
    </source>
</evidence>
<dbReference type="EMBL" id="JNFP01000044">
    <property type="protein sequence ID" value="KIA61476.1"/>
    <property type="molecule type" value="Genomic_DNA"/>
</dbReference>
<evidence type="ECO:0000313" key="15">
    <source>
        <dbReference type="Proteomes" id="UP000031364"/>
    </source>
</evidence>
<proteinExistence type="inferred from homology"/>